<feature type="non-terminal residue" evidence="1">
    <location>
        <position position="1"/>
    </location>
</feature>
<comment type="caution">
    <text evidence="1">The sequence shown here is derived from an EMBL/GenBank/DDBJ whole genome shotgun (WGS) entry which is preliminary data.</text>
</comment>
<evidence type="ECO:0000313" key="2">
    <source>
        <dbReference type="Proteomes" id="UP001207468"/>
    </source>
</evidence>
<evidence type="ECO:0000313" key="1">
    <source>
        <dbReference type="EMBL" id="KAI9458311.1"/>
    </source>
</evidence>
<accession>A0ACC0U3J1</accession>
<dbReference type="EMBL" id="JAGFNK010000211">
    <property type="protein sequence ID" value="KAI9458311.1"/>
    <property type="molecule type" value="Genomic_DNA"/>
</dbReference>
<dbReference type="Proteomes" id="UP001207468">
    <property type="component" value="Unassembled WGS sequence"/>
</dbReference>
<organism evidence="1 2">
    <name type="scientific">Russula earlei</name>
    <dbReference type="NCBI Taxonomy" id="71964"/>
    <lineage>
        <taxon>Eukaryota</taxon>
        <taxon>Fungi</taxon>
        <taxon>Dikarya</taxon>
        <taxon>Basidiomycota</taxon>
        <taxon>Agaricomycotina</taxon>
        <taxon>Agaricomycetes</taxon>
        <taxon>Russulales</taxon>
        <taxon>Russulaceae</taxon>
        <taxon>Russula</taxon>
    </lineage>
</organism>
<proteinExistence type="predicted"/>
<reference evidence="1" key="1">
    <citation type="submission" date="2021-03" db="EMBL/GenBank/DDBJ databases">
        <title>Evolutionary priming and transition to the ectomycorrhizal habit in an iconic lineage of mushroom-forming fungi: is preadaptation a requirement?</title>
        <authorList>
            <consortium name="DOE Joint Genome Institute"/>
            <person name="Looney B.P."/>
            <person name="Miyauchi S."/>
            <person name="Morin E."/>
            <person name="Drula E."/>
            <person name="Courty P.E."/>
            <person name="Chicoki N."/>
            <person name="Fauchery L."/>
            <person name="Kohler A."/>
            <person name="Kuo A."/>
            <person name="LaButti K."/>
            <person name="Pangilinan J."/>
            <person name="Lipzen A."/>
            <person name="Riley R."/>
            <person name="Andreopoulos W."/>
            <person name="He G."/>
            <person name="Johnson J."/>
            <person name="Barry K.W."/>
            <person name="Grigoriev I.V."/>
            <person name="Nagy L."/>
            <person name="Hibbett D."/>
            <person name="Henrissat B."/>
            <person name="Matheny P.B."/>
            <person name="Labbe J."/>
            <person name="Martin A.F."/>
        </authorList>
    </citation>
    <scope>NUCLEOTIDE SEQUENCE</scope>
    <source>
        <strain evidence="1">BPL698</strain>
    </source>
</reference>
<keyword evidence="2" id="KW-1185">Reference proteome</keyword>
<sequence length="82" mass="9129">FIYDQQYHDSHSESNISVSDLPIFYGKMTIYPLAITTFYAPSDLSGIGGMCGECICTVKSWRKGSGHYDTIFVNTSPSMESM</sequence>
<protein>
    <submittedName>
        <fullName evidence="1">Uncharacterized protein</fullName>
    </submittedName>
</protein>
<gene>
    <name evidence="1" type="ORF">F5148DRAFT_983776</name>
</gene>
<name>A0ACC0U3J1_9AGAM</name>